<comment type="caution">
    <text evidence="1">The sequence shown here is derived from an EMBL/GenBank/DDBJ whole genome shotgun (WGS) entry which is preliminary data.</text>
</comment>
<organism evidence="1 2">
    <name type="scientific">Bradyrhizobium diazoefficiens SEMIA 5080</name>
    <dbReference type="NCBI Taxonomy" id="754504"/>
    <lineage>
        <taxon>Bacteria</taxon>
        <taxon>Pseudomonadati</taxon>
        <taxon>Pseudomonadota</taxon>
        <taxon>Alphaproteobacteria</taxon>
        <taxon>Hyphomicrobiales</taxon>
        <taxon>Nitrobacteraceae</taxon>
        <taxon>Bradyrhizobium</taxon>
    </lineage>
</organism>
<gene>
    <name evidence="1" type="ORF">BJA5080_06292</name>
</gene>
<evidence type="ECO:0000313" key="1">
    <source>
        <dbReference type="EMBL" id="KGJ71065.1"/>
    </source>
</evidence>
<accession>A0A837CQ26</accession>
<dbReference type="AlphaFoldDB" id="A0A837CQ26"/>
<dbReference type="Proteomes" id="UP000024900">
    <property type="component" value="Unassembled WGS sequence"/>
</dbReference>
<reference evidence="1 2" key="1">
    <citation type="journal article" date="2014" name="BMC Genomics">
        <title>Comparative genomics of Bradyrhizobium japonicum CPAC 15 and Bradyrhizobium diazoefficiens CPAC 7: elite model strains for understanding symbiotic performance with soybean.</title>
        <authorList>
            <person name="Siqueira A.F."/>
            <person name="Ormeno-Orrillo E."/>
            <person name="Souza R.C."/>
            <person name="Rodrigues E.P."/>
            <person name="Almeida L.G."/>
            <person name="Barcellos F.G."/>
            <person name="Batista J.S."/>
            <person name="Nakatami A.S."/>
            <person name="Martinez-Romero E."/>
            <person name="Vasconcelos A.T."/>
            <person name="Hungria M."/>
        </authorList>
    </citation>
    <scope>NUCLEOTIDE SEQUENCE [LARGE SCALE GENOMIC DNA]</scope>
    <source>
        <strain evidence="1 2">SEMIA 5080</strain>
    </source>
</reference>
<name>A0A837CQ26_9BRAD</name>
<dbReference type="EMBL" id="ADOU02000004">
    <property type="protein sequence ID" value="KGJ71065.1"/>
    <property type="molecule type" value="Genomic_DNA"/>
</dbReference>
<proteinExistence type="predicted"/>
<protein>
    <submittedName>
        <fullName evidence="1">Uncharacterized protein</fullName>
    </submittedName>
</protein>
<sequence>MMRRFSECWDRRARDLPPQLAEIERLVFRRLFKMILARGYTHLNITYFAHMHTLLDKPASTFSGHTIERIGKGDTPDYFCAEARSKVFLAEATCRREAVSFTNAAFASWRKQFDRVVVKDNDGNPRAVKGHIVAVRLAAESDSARVQSTLFAEDPVSPGERTVGDDPPLGDITITRHYAGIAEKLAQPILAAALAGDFTVPEEIQFPAIVSEFRFGPLQGKRFVSGIDAKPGTSPEFMQADGGFIISNHPFRLDLPGATFSGVEEGIFKDLAKVARSGSSAVATIRQLQEIPFIYSGLSVLRDGSAIGPAEFFRVMSPQTY</sequence>
<evidence type="ECO:0000313" key="2">
    <source>
        <dbReference type="Proteomes" id="UP000024900"/>
    </source>
</evidence>